<organism evidence="1 2">
    <name type="scientific">Leptothrix discophora</name>
    <dbReference type="NCBI Taxonomy" id="89"/>
    <lineage>
        <taxon>Bacteria</taxon>
        <taxon>Pseudomonadati</taxon>
        <taxon>Pseudomonadota</taxon>
        <taxon>Betaproteobacteria</taxon>
        <taxon>Burkholderiales</taxon>
        <taxon>Sphaerotilaceae</taxon>
        <taxon>Leptothrix</taxon>
    </lineage>
</organism>
<dbReference type="SUPFAM" id="SSF54593">
    <property type="entry name" value="Glyoxalase/Bleomycin resistance protein/Dihydroxybiphenyl dioxygenase"/>
    <property type="match status" value="1"/>
</dbReference>
<dbReference type="Proteomes" id="UP001235760">
    <property type="component" value="Unassembled WGS sequence"/>
</dbReference>
<gene>
    <name evidence="1" type="ORF">Q8X39_03665</name>
</gene>
<sequence length="96" mass="10315">MHYAYTIVYVQDPEASLSFDERAFGLERRFISPDGDDGELQTGGTTLSFARHALARAVEAGGTVLKPPTVKPWGLTVAYLRCPDGSLVELCTPVGG</sequence>
<accession>A0ABT9FZS4</accession>
<comment type="caution">
    <text evidence="1">The sequence shown here is derived from an EMBL/GenBank/DDBJ whole genome shotgun (WGS) entry which is preliminary data.</text>
</comment>
<dbReference type="RefSeq" id="WP_305748291.1">
    <property type="nucleotide sequence ID" value="NZ_JAUZEE010000002.1"/>
</dbReference>
<dbReference type="Gene3D" id="3.10.180.10">
    <property type="entry name" value="2,3-Dihydroxybiphenyl 1,2-Dioxygenase, domain 1"/>
    <property type="match status" value="1"/>
</dbReference>
<proteinExistence type="predicted"/>
<dbReference type="EMBL" id="JAUZEE010000002">
    <property type="protein sequence ID" value="MDP4299719.1"/>
    <property type="molecule type" value="Genomic_DNA"/>
</dbReference>
<dbReference type="InterPro" id="IPR029068">
    <property type="entry name" value="Glyas_Bleomycin-R_OHBP_Dase"/>
</dbReference>
<name>A0ABT9FZS4_LEPDI</name>
<evidence type="ECO:0000313" key="1">
    <source>
        <dbReference type="EMBL" id="MDP4299719.1"/>
    </source>
</evidence>
<reference evidence="1 2" key="1">
    <citation type="submission" date="2023-08" db="EMBL/GenBank/DDBJ databases">
        <authorList>
            <person name="Roldan D.M."/>
            <person name="Menes R.J."/>
        </authorList>
    </citation>
    <scope>NUCLEOTIDE SEQUENCE [LARGE SCALE GENOMIC DNA]</scope>
    <source>
        <strain evidence="1 2">CCM 2812</strain>
    </source>
</reference>
<evidence type="ECO:0000313" key="2">
    <source>
        <dbReference type="Proteomes" id="UP001235760"/>
    </source>
</evidence>
<protein>
    <submittedName>
        <fullName evidence="1">VOC family protein</fullName>
    </submittedName>
</protein>
<keyword evidence="2" id="KW-1185">Reference proteome</keyword>